<feature type="compositionally biased region" description="Basic and acidic residues" evidence="1">
    <location>
        <begin position="301"/>
        <end position="318"/>
    </location>
</feature>
<dbReference type="Proteomes" id="UP001296104">
    <property type="component" value="Unassembled WGS sequence"/>
</dbReference>
<evidence type="ECO:0000313" key="3">
    <source>
        <dbReference type="Proteomes" id="UP001296104"/>
    </source>
</evidence>
<sequence>MPNLKKKMTGLEQEILSLKAKLAEQKHIHQEPENEQQRIRGDQYPRQQEHRQEMQDRRSTASDANKMETIGYDQYALARSHSPSRSTHDDPRDYRDGEGFSYGNRGPHDHPPHPPAYYPPPPPTHYGPPPAPTYYPPPPPTHYPPPLPPHYPPPPPPHYPRQEFGYGYGSPHNHPPNQPPPRPAPQPTHHSYYRPPHQPDSRSYPAYRHHQPGNQHPPAEHALRRPEQREMFSPGARQRIAERAGQSTKREELKRKHARPNQGQEPSESAPTQSTKREQLKRKHARPHQEQEPSESAPTELTKREELKRKHARPHQEQELWQSAPTELTKREELKRKHARPQ</sequence>
<reference evidence="2" key="1">
    <citation type="submission" date="2023-11" db="EMBL/GenBank/DDBJ databases">
        <authorList>
            <person name="Alioto T."/>
            <person name="Alioto T."/>
            <person name="Gomez Garrido J."/>
        </authorList>
    </citation>
    <scope>NUCLEOTIDE SEQUENCE</scope>
</reference>
<organism evidence="2 3">
    <name type="scientific">Lecanosticta acicola</name>
    <dbReference type="NCBI Taxonomy" id="111012"/>
    <lineage>
        <taxon>Eukaryota</taxon>
        <taxon>Fungi</taxon>
        <taxon>Dikarya</taxon>
        <taxon>Ascomycota</taxon>
        <taxon>Pezizomycotina</taxon>
        <taxon>Dothideomycetes</taxon>
        <taxon>Dothideomycetidae</taxon>
        <taxon>Mycosphaerellales</taxon>
        <taxon>Mycosphaerellaceae</taxon>
        <taxon>Lecanosticta</taxon>
    </lineage>
</organism>
<feature type="compositionally biased region" description="Basic and acidic residues" evidence="1">
    <location>
        <begin position="23"/>
        <end position="60"/>
    </location>
</feature>
<comment type="caution">
    <text evidence="2">The sequence shown here is derived from an EMBL/GenBank/DDBJ whole genome shotgun (WGS) entry which is preliminary data.</text>
</comment>
<gene>
    <name evidence="2" type="ORF">LECACI_7A009371</name>
</gene>
<protein>
    <submittedName>
        <fullName evidence="2">Uncharacterized protein</fullName>
    </submittedName>
</protein>
<evidence type="ECO:0000256" key="1">
    <source>
        <dbReference type="SAM" id="MobiDB-lite"/>
    </source>
</evidence>
<name>A0AAI8Z851_9PEZI</name>
<proteinExistence type="predicted"/>
<keyword evidence="3" id="KW-1185">Reference proteome</keyword>
<dbReference type="EMBL" id="CAVMBE010000108">
    <property type="protein sequence ID" value="CAK4034213.1"/>
    <property type="molecule type" value="Genomic_DNA"/>
</dbReference>
<dbReference type="AlphaFoldDB" id="A0AAI8Z851"/>
<feature type="compositionally biased region" description="Polar residues" evidence="1">
    <location>
        <begin position="261"/>
        <end position="274"/>
    </location>
</feature>
<dbReference type="PRINTS" id="PR01217">
    <property type="entry name" value="PRICHEXTENSN"/>
</dbReference>
<feature type="compositionally biased region" description="Basic and acidic residues" evidence="1">
    <location>
        <begin position="218"/>
        <end position="230"/>
    </location>
</feature>
<evidence type="ECO:0000313" key="2">
    <source>
        <dbReference type="EMBL" id="CAK4034213.1"/>
    </source>
</evidence>
<feature type="compositionally biased region" description="Pro residues" evidence="1">
    <location>
        <begin position="113"/>
        <end position="159"/>
    </location>
</feature>
<feature type="compositionally biased region" description="Pro residues" evidence="1">
    <location>
        <begin position="173"/>
        <end position="186"/>
    </location>
</feature>
<accession>A0AAI8Z851</accession>
<feature type="region of interest" description="Disordered" evidence="1">
    <location>
        <begin position="23"/>
        <end position="342"/>
    </location>
</feature>
<feature type="compositionally biased region" description="Basic and acidic residues" evidence="1">
    <location>
        <begin position="86"/>
        <end position="98"/>
    </location>
</feature>